<evidence type="ECO:0000313" key="3">
    <source>
        <dbReference type="Proteomes" id="UP000268857"/>
    </source>
</evidence>
<comment type="caution">
    <text evidence="2">The sequence shown here is derived from an EMBL/GenBank/DDBJ whole genome shotgun (WGS) entry which is preliminary data.</text>
</comment>
<dbReference type="InterPro" id="IPR003779">
    <property type="entry name" value="CMD-like"/>
</dbReference>
<feature type="domain" description="Carboxymuconolactone decarboxylase-like" evidence="1">
    <location>
        <begin position="150"/>
        <end position="228"/>
    </location>
</feature>
<gene>
    <name evidence="2" type="ORF">PCC6912_18950</name>
</gene>
<dbReference type="InterPro" id="IPR029032">
    <property type="entry name" value="AhpD-like"/>
</dbReference>
<dbReference type="Proteomes" id="UP000268857">
    <property type="component" value="Unassembled WGS sequence"/>
</dbReference>
<dbReference type="Gene3D" id="1.20.1290.10">
    <property type="entry name" value="AhpD-like"/>
    <property type="match status" value="1"/>
</dbReference>
<dbReference type="RefSeq" id="WP_016879196.1">
    <property type="nucleotide sequence ID" value="NZ_AJLN01000016.1"/>
</dbReference>
<accession>A0A3S0ZTY9</accession>
<protein>
    <recommendedName>
        <fullName evidence="1">Carboxymuconolactone decarboxylase-like domain-containing protein</fullName>
    </recommendedName>
</protein>
<evidence type="ECO:0000313" key="2">
    <source>
        <dbReference type="EMBL" id="RUR83652.1"/>
    </source>
</evidence>
<name>A0A3S0ZTY9_CHLFR</name>
<dbReference type="AlphaFoldDB" id="A0A3S0ZTY9"/>
<proteinExistence type="predicted"/>
<dbReference type="PANTHER" id="PTHR33570">
    <property type="entry name" value="4-CARBOXYMUCONOLACTONE DECARBOXYLASE FAMILY PROTEIN"/>
    <property type="match status" value="1"/>
</dbReference>
<dbReference type="GO" id="GO:0051920">
    <property type="term" value="F:peroxiredoxin activity"/>
    <property type="evidence" value="ECO:0007669"/>
    <property type="project" value="InterPro"/>
</dbReference>
<evidence type="ECO:0000259" key="1">
    <source>
        <dbReference type="Pfam" id="PF02627"/>
    </source>
</evidence>
<organism evidence="2 3">
    <name type="scientific">Chlorogloeopsis fritschii PCC 6912</name>
    <dbReference type="NCBI Taxonomy" id="211165"/>
    <lineage>
        <taxon>Bacteria</taxon>
        <taxon>Bacillati</taxon>
        <taxon>Cyanobacteriota</taxon>
        <taxon>Cyanophyceae</taxon>
        <taxon>Nostocales</taxon>
        <taxon>Chlorogloeopsidaceae</taxon>
        <taxon>Chlorogloeopsis</taxon>
    </lineage>
</organism>
<sequence length="247" mass="27757">MKKSNVTEVFQAFNEINSAFGGLTEWYARGVQESSGLTLKQRAFMSIACDVCEQTLYGPLEFHIKMALENGATRQDVKEAILHMGVYGAYPKCFETIARLKEIYTEFDKKGLYLTGDKVSHPKPEHNWILDTDVKDGLIAFEPQYGDLSSRMAGEVWGRPGLTPMERVYISISGDVCQQTLSADGPFPFHANLCLQNGMTQKQVREMIMYLTVDVGFLRVWNALEALNAHFTRLDSQIAEPLAGSRK</sequence>
<dbReference type="InterPro" id="IPR052512">
    <property type="entry name" value="4CMD/NDH-1_regulator"/>
</dbReference>
<dbReference type="Pfam" id="PF02627">
    <property type="entry name" value="CMD"/>
    <property type="match status" value="2"/>
</dbReference>
<reference evidence="2 3" key="1">
    <citation type="journal article" date="2019" name="Genome Biol. Evol.">
        <title>Day and night: Metabolic profiles and evolutionary relationships of six axenic non-marine cyanobacteria.</title>
        <authorList>
            <person name="Will S.E."/>
            <person name="Henke P."/>
            <person name="Boedeker C."/>
            <person name="Huang S."/>
            <person name="Brinkmann H."/>
            <person name="Rohde M."/>
            <person name="Jarek M."/>
            <person name="Friedl T."/>
            <person name="Seufert S."/>
            <person name="Schumacher M."/>
            <person name="Overmann J."/>
            <person name="Neumann-Schaal M."/>
            <person name="Petersen J."/>
        </authorList>
    </citation>
    <scope>NUCLEOTIDE SEQUENCE [LARGE SCALE GENOMIC DNA]</scope>
    <source>
        <strain evidence="2 3">PCC 6912</strain>
    </source>
</reference>
<dbReference type="STRING" id="211165.GCA_000317285_00173"/>
<dbReference type="EMBL" id="RSCJ01000006">
    <property type="protein sequence ID" value="RUR83652.1"/>
    <property type="molecule type" value="Genomic_DNA"/>
</dbReference>
<feature type="domain" description="Carboxymuconolactone decarboxylase-like" evidence="1">
    <location>
        <begin position="29"/>
        <end position="98"/>
    </location>
</feature>
<keyword evidence="3" id="KW-1185">Reference proteome</keyword>
<dbReference type="OrthoDB" id="9802489at2"/>
<dbReference type="SUPFAM" id="SSF69118">
    <property type="entry name" value="AhpD-like"/>
    <property type="match status" value="2"/>
</dbReference>
<dbReference type="PANTHER" id="PTHR33570:SF2">
    <property type="entry name" value="CARBOXYMUCONOLACTONE DECARBOXYLASE-LIKE DOMAIN-CONTAINING PROTEIN"/>
    <property type="match status" value="1"/>
</dbReference>